<sequence length="380" mass="43356">MNKTSRCNIPRPCPAPKRLLTSSNWILRNDSSNINAILHPNESTVPLLKFNEKTRGDVIVKKIINRTKCYCRCKSKKLTKPTLFQRPKSCIICDCFEDKSTSECHCEDDDYDQESSPESLIFRVRKLKGRVPAGVALKYSEHRKKYEDYLRMREQELQKKIRIYDSSSGSRVEKLGFGDGKVNTILGPHNIGTTTSLFNSGFQSLKSHNGNHEKYGSDGVSTDQYPAYSEQSIPNFRQEHYFETHDIGKYNKISGESSKEHACVHQFILDNKQLPEALNKDIFGRSLCKICNKPMEGSSLNLSSGLFDGDRLSKYKITNYANMEKKRLYTTTVNLGKGKSKIELLLTPSDVKRLSSYICKTKKPVYRNSLALRHQKLSVV</sequence>
<dbReference type="EMBL" id="JBDJPC010000005">
    <property type="protein sequence ID" value="KAL1502433.1"/>
    <property type="molecule type" value="Genomic_DNA"/>
</dbReference>
<accession>A0ABD1EV19</accession>
<evidence type="ECO:0000313" key="1">
    <source>
        <dbReference type="EMBL" id="KAL1502433.1"/>
    </source>
</evidence>
<dbReference type="Proteomes" id="UP001566132">
    <property type="component" value="Unassembled WGS sequence"/>
</dbReference>
<gene>
    <name evidence="1" type="ORF">ABEB36_007574</name>
</gene>
<protein>
    <submittedName>
        <fullName evidence="1">Uncharacterized protein</fullName>
    </submittedName>
</protein>
<proteinExistence type="predicted"/>
<evidence type="ECO:0000313" key="2">
    <source>
        <dbReference type="Proteomes" id="UP001566132"/>
    </source>
</evidence>
<dbReference type="AlphaFoldDB" id="A0ABD1EV19"/>
<reference evidence="1 2" key="1">
    <citation type="submission" date="2024-05" db="EMBL/GenBank/DDBJ databases">
        <title>Genetic variation in Jamaican populations of the coffee berry borer (Hypothenemus hampei).</title>
        <authorList>
            <person name="Errbii M."/>
            <person name="Myrie A."/>
        </authorList>
    </citation>
    <scope>NUCLEOTIDE SEQUENCE [LARGE SCALE GENOMIC DNA]</scope>
    <source>
        <strain evidence="1">JA-Hopewell-2020-01-JO</strain>
        <tissue evidence="1">Whole body</tissue>
    </source>
</reference>
<organism evidence="1 2">
    <name type="scientific">Hypothenemus hampei</name>
    <name type="common">Coffee berry borer</name>
    <dbReference type="NCBI Taxonomy" id="57062"/>
    <lineage>
        <taxon>Eukaryota</taxon>
        <taxon>Metazoa</taxon>
        <taxon>Ecdysozoa</taxon>
        <taxon>Arthropoda</taxon>
        <taxon>Hexapoda</taxon>
        <taxon>Insecta</taxon>
        <taxon>Pterygota</taxon>
        <taxon>Neoptera</taxon>
        <taxon>Endopterygota</taxon>
        <taxon>Coleoptera</taxon>
        <taxon>Polyphaga</taxon>
        <taxon>Cucujiformia</taxon>
        <taxon>Curculionidae</taxon>
        <taxon>Scolytinae</taxon>
        <taxon>Hypothenemus</taxon>
    </lineage>
</organism>
<name>A0ABD1EV19_HYPHA</name>
<keyword evidence="2" id="KW-1185">Reference proteome</keyword>
<comment type="caution">
    <text evidence="1">The sequence shown here is derived from an EMBL/GenBank/DDBJ whole genome shotgun (WGS) entry which is preliminary data.</text>
</comment>